<feature type="compositionally biased region" description="Basic and acidic residues" evidence="8">
    <location>
        <begin position="823"/>
        <end position="832"/>
    </location>
</feature>
<dbReference type="SMART" id="SM00545">
    <property type="entry name" value="JmjN"/>
    <property type="match status" value="1"/>
</dbReference>
<evidence type="ECO:0000256" key="3">
    <source>
        <dbReference type="ARBA" id="ARBA00023002"/>
    </source>
</evidence>
<evidence type="ECO:0000256" key="4">
    <source>
        <dbReference type="ARBA" id="ARBA00023004"/>
    </source>
</evidence>
<keyword evidence="5" id="KW-0805">Transcription regulation</keyword>
<dbReference type="SUPFAM" id="SSF51197">
    <property type="entry name" value="Clavaminate synthase-like"/>
    <property type="match status" value="1"/>
</dbReference>
<dbReference type="GO" id="GO:0000785">
    <property type="term" value="C:chromatin"/>
    <property type="evidence" value="ECO:0007669"/>
    <property type="project" value="TreeGrafter"/>
</dbReference>
<dbReference type="PANTHER" id="PTHR10694:SF33">
    <property type="entry name" value="LYSINE-SPECIFIC DEMETHYLASE 5"/>
    <property type="match status" value="1"/>
</dbReference>
<dbReference type="KEGG" id="mcha:111014821"/>
<feature type="compositionally biased region" description="Basic and acidic residues" evidence="8">
    <location>
        <begin position="778"/>
        <end position="789"/>
    </location>
</feature>
<accession>A0A6J1CU73</accession>
<feature type="region of interest" description="Disordered" evidence="8">
    <location>
        <begin position="610"/>
        <end position="629"/>
    </location>
</feature>
<sequence length="855" mass="96448">MVEGRICSLKEERNGLGFLKRKRLRLTNSETANKSIAVKDMMNRSGGDALRASAPCGVRLLGGNAETFSCSSGMSDERDVFSKRRVDKFEYNDLEWTEKIPECPVYSPSKEEFEDPLVYLQKIAPEASKYGICKIVSPLTASVPAGAVLMKEKPGFKFTTRVQPFRFAEWNNDDQVTFYMSGRNYTFRDFEKIANKIYARRYSSSGCLPATYLEKEFWREIACGKTESVEYACDVDGSAFSSSPSDELGTSKWNLKNLSRLPKSILRLLETPIPGVTDPMLYIGMLFSMFAWHVEDHYLYSINYHHCGASKTWYGIPGQAALQFENVVREHVYTHDILSTGGEDGAFDVLLGKTTLFPPNILLDHDVPVYRAVQKPGEFVITFPRAYHAGFSHGFNCGEAVNFAMGDWFPLGAVASQRYALLNRMPLIPYEELLCKEAMLLYASSEPNCASAELASHHSIKTSFVSMIRFQHRARWCLMRSRGCTSISPNCDGTIICSLCKRDCYISYISSSYGHPVCLRHDIELLDFSRGSNRTLFLCGDILEMESAAQKFEQECGILDEIQGQAYNVEELYSYPLLNLFKVADVDGYTPYCKIELQLNSETERVSNSQPSLSCVTENHRPEPSDPSLSYEASTLCSVVDCNETLSTTSRVQRNSSIDFRNHDPEQSSEISNCVLEPSHNNCSSTSPANVRAFEPTSLHQESDDSDAEIFRVKRRPLKPDKKFGSDATSLKHLACQDGGKQFKRLQTNVNCGRRTPSDCHGTDKSRHKFNPSTAHKHSAESDAIDRSNRGGSTLPISIKLKRFNNEKLINRQRAYELDHRRRERFQHEMGKPKRVPPSVETGPKRLKIRGPEQV</sequence>
<dbReference type="PANTHER" id="PTHR10694">
    <property type="entry name" value="LYSINE-SPECIFIC DEMETHYLASE"/>
    <property type="match status" value="1"/>
</dbReference>
<dbReference type="GO" id="GO:0005634">
    <property type="term" value="C:nucleus"/>
    <property type="evidence" value="ECO:0007669"/>
    <property type="project" value="TreeGrafter"/>
</dbReference>
<dbReference type="GO" id="GO:0141052">
    <property type="term" value="F:histone H3 demethylase activity"/>
    <property type="evidence" value="ECO:0007669"/>
    <property type="project" value="UniProtKB-ARBA"/>
</dbReference>
<proteinExistence type="predicted"/>
<evidence type="ECO:0000259" key="9">
    <source>
        <dbReference type="PROSITE" id="PS51183"/>
    </source>
</evidence>
<evidence type="ECO:0000256" key="5">
    <source>
        <dbReference type="ARBA" id="ARBA00023015"/>
    </source>
</evidence>
<feature type="domain" description="JmjN" evidence="9">
    <location>
        <begin position="103"/>
        <end position="144"/>
    </location>
</feature>
<evidence type="ECO:0000256" key="8">
    <source>
        <dbReference type="SAM" id="MobiDB-lite"/>
    </source>
</evidence>
<dbReference type="PROSITE" id="PS51183">
    <property type="entry name" value="JMJN"/>
    <property type="match status" value="1"/>
</dbReference>
<dbReference type="OrthoDB" id="1678912at2759"/>
<gene>
    <name evidence="12" type="primary">LOC111014821</name>
</gene>
<dbReference type="GO" id="GO:0016491">
    <property type="term" value="F:oxidoreductase activity"/>
    <property type="evidence" value="ECO:0007669"/>
    <property type="project" value="UniProtKB-KW"/>
</dbReference>
<dbReference type="PROSITE" id="PS51184">
    <property type="entry name" value="JMJC"/>
    <property type="match status" value="1"/>
</dbReference>
<evidence type="ECO:0000256" key="1">
    <source>
        <dbReference type="ARBA" id="ARBA00001954"/>
    </source>
</evidence>
<feature type="region of interest" description="Disordered" evidence="8">
    <location>
        <begin position="758"/>
        <end position="793"/>
    </location>
</feature>
<dbReference type="GeneID" id="111014821"/>
<dbReference type="InterPro" id="IPR004198">
    <property type="entry name" value="Znf_C5HC2"/>
</dbReference>
<keyword evidence="7" id="KW-0539">Nucleus</keyword>
<keyword evidence="11" id="KW-1185">Reference proteome</keyword>
<feature type="region of interest" description="Disordered" evidence="8">
    <location>
        <begin position="823"/>
        <end position="855"/>
    </location>
</feature>
<dbReference type="InterPro" id="IPR003349">
    <property type="entry name" value="JmjN"/>
</dbReference>
<evidence type="ECO:0000259" key="10">
    <source>
        <dbReference type="PROSITE" id="PS51184"/>
    </source>
</evidence>
<keyword evidence="2" id="KW-0479">Metal-binding</keyword>
<dbReference type="Pfam" id="PF02375">
    <property type="entry name" value="JmjN"/>
    <property type="match status" value="1"/>
</dbReference>
<dbReference type="RefSeq" id="XP_022145340.1">
    <property type="nucleotide sequence ID" value="XM_022289648.1"/>
</dbReference>
<evidence type="ECO:0000313" key="11">
    <source>
        <dbReference type="Proteomes" id="UP000504603"/>
    </source>
</evidence>
<evidence type="ECO:0000256" key="7">
    <source>
        <dbReference type="ARBA" id="ARBA00023242"/>
    </source>
</evidence>
<keyword evidence="4" id="KW-0408">Iron</keyword>
<dbReference type="AlphaFoldDB" id="A0A6J1CU73"/>
<name>A0A6J1CU73_MOMCH</name>
<evidence type="ECO:0000256" key="2">
    <source>
        <dbReference type="ARBA" id="ARBA00022723"/>
    </source>
</evidence>
<dbReference type="Proteomes" id="UP000504603">
    <property type="component" value="Unplaced"/>
</dbReference>
<dbReference type="GO" id="GO:0046872">
    <property type="term" value="F:metal ion binding"/>
    <property type="evidence" value="ECO:0007669"/>
    <property type="project" value="UniProtKB-KW"/>
</dbReference>
<dbReference type="FunFam" id="2.60.120.650:FF:000016">
    <property type="entry name" value="Lysine-specific demethylase isoform A"/>
    <property type="match status" value="1"/>
</dbReference>
<dbReference type="Pfam" id="PF02928">
    <property type="entry name" value="zf-C5HC2"/>
    <property type="match status" value="1"/>
</dbReference>
<dbReference type="GO" id="GO:0040029">
    <property type="term" value="P:epigenetic regulation of gene expression"/>
    <property type="evidence" value="ECO:0007669"/>
    <property type="project" value="UniProtKB-ARBA"/>
</dbReference>
<comment type="cofactor">
    <cofactor evidence="1">
        <name>Fe(2+)</name>
        <dbReference type="ChEBI" id="CHEBI:29033"/>
    </cofactor>
</comment>
<evidence type="ECO:0000256" key="6">
    <source>
        <dbReference type="ARBA" id="ARBA00023163"/>
    </source>
</evidence>
<feature type="domain" description="JmjC" evidence="10">
    <location>
        <begin position="250"/>
        <end position="420"/>
    </location>
</feature>
<organism evidence="11 12">
    <name type="scientific">Momordica charantia</name>
    <name type="common">Bitter gourd</name>
    <name type="synonym">Balsam pear</name>
    <dbReference type="NCBI Taxonomy" id="3673"/>
    <lineage>
        <taxon>Eukaryota</taxon>
        <taxon>Viridiplantae</taxon>
        <taxon>Streptophyta</taxon>
        <taxon>Embryophyta</taxon>
        <taxon>Tracheophyta</taxon>
        <taxon>Spermatophyta</taxon>
        <taxon>Magnoliopsida</taxon>
        <taxon>eudicotyledons</taxon>
        <taxon>Gunneridae</taxon>
        <taxon>Pentapetalae</taxon>
        <taxon>rosids</taxon>
        <taxon>fabids</taxon>
        <taxon>Cucurbitales</taxon>
        <taxon>Cucurbitaceae</taxon>
        <taxon>Momordiceae</taxon>
        <taxon>Momordica</taxon>
    </lineage>
</organism>
<keyword evidence="3" id="KW-0560">Oxidoreductase</keyword>
<dbReference type="Gene3D" id="2.60.120.650">
    <property type="entry name" value="Cupin"/>
    <property type="match status" value="1"/>
</dbReference>
<evidence type="ECO:0000313" key="12">
    <source>
        <dbReference type="RefSeq" id="XP_022145340.1"/>
    </source>
</evidence>
<dbReference type="InterPro" id="IPR003347">
    <property type="entry name" value="JmjC_dom"/>
</dbReference>
<dbReference type="SMART" id="SM00558">
    <property type="entry name" value="JmjC"/>
    <property type="match status" value="1"/>
</dbReference>
<dbReference type="Pfam" id="PF02373">
    <property type="entry name" value="JmjC"/>
    <property type="match status" value="1"/>
</dbReference>
<reference evidence="12" key="1">
    <citation type="submission" date="2025-08" db="UniProtKB">
        <authorList>
            <consortium name="RefSeq"/>
        </authorList>
    </citation>
    <scope>IDENTIFICATION</scope>
    <source>
        <strain evidence="12">OHB3-1</strain>
    </source>
</reference>
<keyword evidence="6" id="KW-0804">Transcription</keyword>
<protein>
    <submittedName>
        <fullName evidence="12">Lysine-specific demethylase JMJ706</fullName>
    </submittedName>
</protein>